<dbReference type="OrthoDB" id="6241117at2759"/>
<keyword evidence="3" id="KW-0238">DNA-binding</keyword>
<accession>A0A979FS29</accession>
<name>A0A979FS29_HYAAZ</name>
<keyword evidence="4" id="KW-0804">Transcription</keyword>
<evidence type="ECO:0000313" key="8">
    <source>
        <dbReference type="Proteomes" id="UP000694843"/>
    </source>
</evidence>
<dbReference type="GO" id="GO:0000978">
    <property type="term" value="F:RNA polymerase II cis-regulatory region sequence-specific DNA binding"/>
    <property type="evidence" value="ECO:0007669"/>
    <property type="project" value="TreeGrafter"/>
</dbReference>
<dbReference type="PANTHER" id="PTHR12414:SF8">
    <property type="entry name" value="TRANSCRIPTION FACTOR GLIAL CELLS MISSING-RELATED"/>
    <property type="match status" value="1"/>
</dbReference>
<evidence type="ECO:0000259" key="7">
    <source>
        <dbReference type="PROSITE" id="PS50807"/>
    </source>
</evidence>
<feature type="region of interest" description="Disordered" evidence="6">
    <location>
        <begin position="31"/>
        <end position="61"/>
    </location>
</feature>
<evidence type="ECO:0000256" key="3">
    <source>
        <dbReference type="ARBA" id="ARBA00023125"/>
    </source>
</evidence>
<evidence type="ECO:0000256" key="6">
    <source>
        <dbReference type="SAM" id="MobiDB-lite"/>
    </source>
</evidence>
<dbReference type="GO" id="GO:0001228">
    <property type="term" value="F:DNA-binding transcription activator activity, RNA polymerase II-specific"/>
    <property type="evidence" value="ECO:0007669"/>
    <property type="project" value="InterPro"/>
</dbReference>
<dbReference type="InterPro" id="IPR043021">
    <property type="entry name" value="GCM_small"/>
</dbReference>
<dbReference type="GO" id="GO:0042063">
    <property type="term" value="P:gliogenesis"/>
    <property type="evidence" value="ECO:0007669"/>
    <property type="project" value="TreeGrafter"/>
</dbReference>
<dbReference type="RefSeq" id="XP_047739437.1">
    <property type="nucleotide sequence ID" value="XM_047883481.1"/>
</dbReference>
<dbReference type="GeneID" id="108669451"/>
<evidence type="ECO:0000313" key="9">
    <source>
        <dbReference type="RefSeq" id="XP_047739437.1"/>
    </source>
</evidence>
<feature type="region of interest" description="Disordered" evidence="6">
    <location>
        <begin position="194"/>
        <end position="264"/>
    </location>
</feature>
<feature type="domain" description="GCM" evidence="7">
    <location>
        <begin position="56"/>
        <end position="212"/>
    </location>
</feature>
<keyword evidence="2" id="KW-0805">Transcription regulation</keyword>
<protein>
    <submittedName>
        <fullName evidence="9">Uncharacterized protein LOC108669451 isoform X1</fullName>
    </submittedName>
</protein>
<dbReference type="SUPFAM" id="SSF90073">
    <property type="entry name" value="GCM domain"/>
    <property type="match status" value="1"/>
</dbReference>
<organism evidence="8 9">
    <name type="scientific">Hyalella azteca</name>
    <name type="common">Amphipod</name>
    <dbReference type="NCBI Taxonomy" id="294128"/>
    <lineage>
        <taxon>Eukaryota</taxon>
        <taxon>Metazoa</taxon>
        <taxon>Ecdysozoa</taxon>
        <taxon>Arthropoda</taxon>
        <taxon>Crustacea</taxon>
        <taxon>Multicrustacea</taxon>
        <taxon>Malacostraca</taxon>
        <taxon>Eumalacostraca</taxon>
        <taxon>Peracarida</taxon>
        <taxon>Amphipoda</taxon>
        <taxon>Senticaudata</taxon>
        <taxon>Talitrida</taxon>
        <taxon>Talitroidea</taxon>
        <taxon>Hyalellidae</taxon>
        <taxon>Hyalella</taxon>
    </lineage>
</organism>
<dbReference type="Proteomes" id="UP000694843">
    <property type="component" value="Unplaced"/>
</dbReference>
<evidence type="ECO:0000256" key="2">
    <source>
        <dbReference type="ARBA" id="ARBA00023015"/>
    </source>
</evidence>
<gene>
    <name evidence="9" type="primary">LOC108669451</name>
</gene>
<feature type="compositionally biased region" description="Basic and acidic residues" evidence="6">
    <location>
        <begin position="194"/>
        <end position="210"/>
    </location>
</feature>
<dbReference type="Gene3D" id="2.20.25.670">
    <property type="entry name" value="GCM domain, large subdomain"/>
    <property type="match status" value="1"/>
</dbReference>
<dbReference type="PANTHER" id="PTHR12414">
    <property type="entry name" value="GLIAL CELLS MISSING RELATED/GLIDE"/>
    <property type="match status" value="1"/>
</dbReference>
<evidence type="ECO:0000256" key="4">
    <source>
        <dbReference type="ARBA" id="ARBA00023163"/>
    </source>
</evidence>
<keyword evidence="8" id="KW-1185">Reference proteome</keyword>
<keyword evidence="1" id="KW-0217">Developmental protein</keyword>
<dbReference type="InterPro" id="IPR039791">
    <property type="entry name" value="GCM"/>
</dbReference>
<sequence length="783" mass="85765">MVISYCSSEAAADLAMCSGVKMTDACTTKLPSSTVSATSSPSPSPQQQKTPPSHPFEWDINDSNVPKVSQYDRFSEWSDGHSRHVYAPTLEEARKHASGWAMRNTNNHNVNILKKSCLGVVLCNQRCTSESGIKVTLRPAICDKARKKQQGRPCPNKQCGGRLELMPCRGHCGYPVTHFWRHTEHAIFFQAKGVHDHPRPEAKSTAEARKSVSGKAVHATRRPPTRALEHKITTGVKRSLSGSSLRGGDGSGPPVKILKTGPPPLLRDYNPNTNVCSCPPFECSCTKSSSVSQSYGYLGRSPMAANTPSLENYTPSLDSYSSHLTGMEGYSTTSPWTPVVEWPNQSQPIHYKEEPWATWSTNQETASGILTQGSYNNQSEVHVNNNFLQTQGSNLGVVETNQLPIDTAYQADDQDCLFSFDTFQPGDIFALDEHQIEIGASSREASQINPYIANSSNQQITLSNSTNTTQTSQAVDTTANRFLQCLDDIIGDCLLNESCPENPQMQHSLSLNNTVANQQYCAQQPWPPQGAPTMMTTITKTTKITASIEEKVMLNPSTLYPEATCSSYPQYGGVQSDTLQASNSLYHNHDIPPQLMSNVMKSEGAIPMPGKFSGPFGSNDMPLSCSAYQYNDCYPQIQGKSPISDPLQSPPTFQNLDTHETTHGSPVTSNEFSNYSVCSTNAGNDNSPDRFAQDSVHFSIYPSVNDPPDNCGLRISTSMYGEPQQHEFAYPRPDARTNSNYDLTMFTSSYCIANDSNQSSQTCIDNFAKNVRTEVTTGVNAEA</sequence>
<dbReference type="AlphaFoldDB" id="A0A979FS29"/>
<feature type="compositionally biased region" description="Low complexity" evidence="6">
    <location>
        <begin position="31"/>
        <end position="51"/>
    </location>
</feature>
<dbReference type="InterPro" id="IPR036115">
    <property type="entry name" value="GCM_dom_sf"/>
</dbReference>
<dbReference type="GO" id="GO:0005634">
    <property type="term" value="C:nucleus"/>
    <property type="evidence" value="ECO:0007669"/>
    <property type="project" value="TreeGrafter"/>
</dbReference>
<dbReference type="Gene3D" id="3.30.70.3530">
    <property type="entry name" value="GCM motif"/>
    <property type="match status" value="1"/>
</dbReference>
<dbReference type="InterPro" id="IPR003902">
    <property type="entry name" value="Tscrpt_reg_GCM"/>
</dbReference>
<keyword evidence="5" id="KW-0539">Nucleus</keyword>
<reference evidence="9" key="1">
    <citation type="submission" date="2025-08" db="UniProtKB">
        <authorList>
            <consortium name="RefSeq"/>
        </authorList>
    </citation>
    <scope>IDENTIFICATION</scope>
    <source>
        <tissue evidence="9">Whole organism</tissue>
    </source>
</reference>
<dbReference type="Pfam" id="PF03615">
    <property type="entry name" value="GCM"/>
    <property type="match status" value="1"/>
</dbReference>
<proteinExistence type="predicted"/>
<dbReference type="InterPro" id="IPR043020">
    <property type="entry name" value="GCM_large"/>
</dbReference>
<evidence type="ECO:0000256" key="1">
    <source>
        <dbReference type="ARBA" id="ARBA00022473"/>
    </source>
</evidence>
<dbReference type="PROSITE" id="PS50807">
    <property type="entry name" value="GCM"/>
    <property type="match status" value="1"/>
</dbReference>
<evidence type="ECO:0000256" key="5">
    <source>
        <dbReference type="ARBA" id="ARBA00023242"/>
    </source>
</evidence>